<evidence type="ECO:0000256" key="1">
    <source>
        <dbReference type="SAM" id="MobiDB-lite"/>
    </source>
</evidence>
<feature type="region of interest" description="Disordered" evidence="1">
    <location>
        <begin position="51"/>
        <end position="88"/>
    </location>
</feature>
<dbReference type="EMBL" id="CP047186">
    <property type="protein sequence ID" value="QHC54319.1"/>
    <property type="molecule type" value="Genomic_DNA"/>
</dbReference>
<gene>
    <name evidence="2" type="ORF">GSU10_00680</name>
</gene>
<sequence>MLVWVLMMFSWRHSFGADGISLMICRTTPGDTLPPWDGIESLPVLTGPDLVTTRDALDGPPQIPGARADQPVGHGAAHSKEAADPLAGGRGKGGEVLVLLCQRRLLRSCDADPVGLGEVVDGVQRPIGCDEDGTFVLRVAQLAKESRRPDEGEQAYAIVLSPLKGAWDRILERLLAQADAEGLIEWSVSVDSTIARAHQHATNLTRVTGGFIELHEFEHRAA</sequence>
<evidence type="ECO:0000313" key="2">
    <source>
        <dbReference type="EMBL" id="QHC54319.1"/>
    </source>
</evidence>
<accession>A0AAE6V5C2</accession>
<dbReference type="Proteomes" id="UP000465031">
    <property type="component" value="Chromosome"/>
</dbReference>
<dbReference type="AlphaFoldDB" id="A0AAE6V5C2"/>
<evidence type="ECO:0000313" key="3">
    <source>
        <dbReference type="Proteomes" id="UP000465031"/>
    </source>
</evidence>
<dbReference type="KEGG" id="rte:GSU10_00680"/>
<proteinExistence type="predicted"/>
<reference evidence="3" key="1">
    <citation type="submission" date="2019-12" db="EMBL/GenBank/DDBJ databases">
        <title>Complete and draft genome sequences of new strains and members of some known species of the genus Rathayibacter isolated from plants.</title>
        <authorList>
            <person name="Tarlachkov S.V."/>
            <person name="Starodumova I.P."/>
            <person name="Dorofeeva L.V."/>
            <person name="Prisyazhnaya N.V."/>
            <person name="Leyn S."/>
            <person name="Zlamal J."/>
            <person name="Elan M."/>
            <person name="Osterman A.L."/>
            <person name="Nadler S."/>
            <person name="Subbotin S.A."/>
            <person name="Evtushenko L.I."/>
        </authorList>
    </citation>
    <scope>NUCLEOTIDE SEQUENCE [LARGE SCALE GENOMIC DNA]</scope>
    <source>
        <strain evidence="3">VKM Ac-2761</strain>
    </source>
</reference>
<name>A0AAE6V5C2_9MICO</name>
<protein>
    <submittedName>
        <fullName evidence="2">Uncharacterized protein</fullName>
    </submittedName>
</protein>
<organism evidence="2 3">
    <name type="scientific">Rathayibacter tanaceti</name>
    <dbReference type="NCBI Taxonomy" id="1671680"/>
    <lineage>
        <taxon>Bacteria</taxon>
        <taxon>Bacillati</taxon>
        <taxon>Actinomycetota</taxon>
        <taxon>Actinomycetes</taxon>
        <taxon>Micrococcales</taxon>
        <taxon>Microbacteriaceae</taxon>
        <taxon>Rathayibacter</taxon>
    </lineage>
</organism>